<keyword evidence="13" id="KW-1185">Reference proteome</keyword>
<dbReference type="GeneID" id="117564347"/>
<dbReference type="Proteomes" id="UP000515160">
    <property type="component" value="Chromosome 2L"/>
</dbReference>
<dbReference type="CTD" id="33298"/>
<comment type="cofactor">
    <cofactor evidence="1">
        <name>Mg(2+)</name>
        <dbReference type="ChEBI" id="CHEBI:18420"/>
    </cofactor>
</comment>
<evidence type="ECO:0000256" key="12">
    <source>
        <dbReference type="ARBA" id="ARBA00047353"/>
    </source>
</evidence>
<comment type="similarity">
    <text evidence="4">Belongs to the UPP synthase family.</text>
</comment>
<protein>
    <recommendedName>
        <fullName evidence="5">ditrans,polycis-polyprenyl diphosphate synthase [(2E,6E)-farnesyldiphosphate specific]</fullName>
        <ecNumber evidence="5">2.5.1.87</ecNumber>
    </recommendedName>
</protein>
<organism evidence="13 14">
    <name type="scientific">Drosophila albomicans</name>
    <name type="common">Fruit fly</name>
    <dbReference type="NCBI Taxonomy" id="7291"/>
    <lineage>
        <taxon>Eukaryota</taxon>
        <taxon>Metazoa</taxon>
        <taxon>Ecdysozoa</taxon>
        <taxon>Arthropoda</taxon>
        <taxon>Hexapoda</taxon>
        <taxon>Insecta</taxon>
        <taxon>Pterygota</taxon>
        <taxon>Neoptera</taxon>
        <taxon>Endopterygota</taxon>
        <taxon>Diptera</taxon>
        <taxon>Brachycera</taxon>
        <taxon>Muscomorpha</taxon>
        <taxon>Ephydroidea</taxon>
        <taxon>Drosophilidae</taxon>
        <taxon>Drosophila</taxon>
    </lineage>
</organism>
<dbReference type="SUPFAM" id="SSF64005">
    <property type="entry name" value="Undecaprenyl diphosphate synthase"/>
    <property type="match status" value="1"/>
</dbReference>
<evidence type="ECO:0000313" key="13">
    <source>
        <dbReference type="Proteomes" id="UP000515160"/>
    </source>
</evidence>
<keyword evidence="6" id="KW-0808">Transferase</keyword>
<name>A0A6P8WI52_DROAB</name>
<evidence type="ECO:0000256" key="6">
    <source>
        <dbReference type="ARBA" id="ARBA00022679"/>
    </source>
</evidence>
<evidence type="ECO:0000256" key="5">
    <source>
        <dbReference type="ARBA" id="ARBA00012596"/>
    </source>
</evidence>
<evidence type="ECO:0000256" key="2">
    <source>
        <dbReference type="ARBA" id="ARBA00004586"/>
    </source>
</evidence>
<dbReference type="InterPro" id="IPR038887">
    <property type="entry name" value="Nus1/NgBR"/>
</dbReference>
<gene>
    <name evidence="14 15" type="primary">LOC117564347</name>
</gene>
<comment type="subcellular location">
    <subcellularLocation>
        <location evidence="2">Endoplasmic reticulum membrane</location>
    </subcellularLocation>
</comment>
<keyword evidence="10" id="KW-1133">Transmembrane helix</keyword>
<reference evidence="14 15" key="1">
    <citation type="submission" date="2025-04" db="UniProtKB">
        <authorList>
            <consortium name="RefSeq"/>
        </authorList>
    </citation>
    <scope>IDENTIFICATION</scope>
    <source>
        <strain evidence="14 15">15112-1751.03</strain>
        <tissue evidence="14 15">Whole Adult</tissue>
    </source>
</reference>
<evidence type="ECO:0000313" key="14">
    <source>
        <dbReference type="RefSeq" id="XP_034098953.2"/>
    </source>
</evidence>
<keyword evidence="7" id="KW-0812">Transmembrane</keyword>
<dbReference type="EC" id="2.5.1.87" evidence="5"/>
<evidence type="ECO:0000256" key="8">
    <source>
        <dbReference type="ARBA" id="ARBA00022824"/>
    </source>
</evidence>
<proteinExistence type="inferred from homology"/>
<dbReference type="RefSeq" id="XP_034098954.1">
    <property type="nucleotide sequence ID" value="XM_034243063.2"/>
</dbReference>
<keyword evidence="9" id="KW-0460">Magnesium</keyword>
<sequence>MMMQLLCLWIGQLLLLLVATYELLQLLWHRLQAFAHRSYDYWQCDRRQQNNRLLFERTIRELEKLPKHLVLVIGADERYVDASQLQRIFGYAQLVGIPYLSVYDARSVKNGYVDIGRFCQWSKDRLYYWPSQKQNKQQILEQNGNNKCVNANGRTIGELQVFQINALLDGHALIAKMCRELYVNRGTTEVQQLLTKRELLSDKLNERLNQELGIPVPEPELGIIFSGVTCTFGLLPWHARFTEFHTHPSGRHFDATCFAQLLYKYARCEQRWGK</sequence>
<dbReference type="GO" id="GO:1904423">
    <property type="term" value="C:dehydrodolichyl diphosphate synthase complex"/>
    <property type="evidence" value="ECO:0007669"/>
    <property type="project" value="InterPro"/>
</dbReference>
<dbReference type="GO" id="GO:0005789">
    <property type="term" value="C:endoplasmic reticulum membrane"/>
    <property type="evidence" value="ECO:0007669"/>
    <property type="project" value="UniProtKB-SubCell"/>
</dbReference>
<evidence type="ECO:0000313" key="15">
    <source>
        <dbReference type="RefSeq" id="XP_034098954.1"/>
    </source>
</evidence>
<accession>A0A6P8W696</accession>
<evidence type="ECO:0000256" key="10">
    <source>
        <dbReference type="ARBA" id="ARBA00022989"/>
    </source>
</evidence>
<dbReference type="RefSeq" id="XP_034098953.2">
    <property type="nucleotide sequence ID" value="XM_034243062.2"/>
</dbReference>
<dbReference type="OrthoDB" id="19639at2759"/>
<dbReference type="Gene3D" id="3.40.1180.10">
    <property type="entry name" value="Decaprenyl diphosphate synthase-like"/>
    <property type="match status" value="1"/>
</dbReference>
<comment type="catalytic activity">
    <reaction evidence="12">
        <text>n isopentenyl diphosphate + (2E,6E)-farnesyl diphosphate = a di-trans,poly-cis-polyprenyl diphosphate + n diphosphate</text>
        <dbReference type="Rhea" id="RHEA:53008"/>
        <dbReference type="Rhea" id="RHEA-COMP:19494"/>
        <dbReference type="ChEBI" id="CHEBI:33019"/>
        <dbReference type="ChEBI" id="CHEBI:128769"/>
        <dbReference type="ChEBI" id="CHEBI:136960"/>
        <dbReference type="ChEBI" id="CHEBI:175763"/>
        <dbReference type="EC" id="2.5.1.87"/>
    </reaction>
</comment>
<evidence type="ECO:0000256" key="11">
    <source>
        <dbReference type="ARBA" id="ARBA00023136"/>
    </source>
</evidence>
<accession>A0A6P8WI52</accession>
<keyword evidence="11" id="KW-0472">Membrane</keyword>
<evidence type="ECO:0000256" key="9">
    <source>
        <dbReference type="ARBA" id="ARBA00022842"/>
    </source>
</evidence>
<dbReference type="AlphaFoldDB" id="A0A6P8WI52"/>
<dbReference type="UniPathway" id="UPA00378"/>
<evidence type="ECO:0000256" key="4">
    <source>
        <dbReference type="ARBA" id="ARBA00005432"/>
    </source>
</evidence>
<dbReference type="PANTHER" id="PTHR21528:SF0">
    <property type="entry name" value="DEHYDRODOLICHYL DIPHOSPHATE SYNTHASE COMPLEX SUBUNIT NUS1"/>
    <property type="match status" value="1"/>
</dbReference>
<evidence type="ECO:0000256" key="3">
    <source>
        <dbReference type="ARBA" id="ARBA00004922"/>
    </source>
</evidence>
<dbReference type="InterPro" id="IPR036424">
    <property type="entry name" value="UPP_synth-like_sf"/>
</dbReference>
<evidence type="ECO:0000256" key="7">
    <source>
        <dbReference type="ARBA" id="ARBA00022692"/>
    </source>
</evidence>
<dbReference type="GO" id="GO:0045547">
    <property type="term" value="F:ditrans,polycis-polyprenyl diphosphate synthase [(2E,6E)-farnesyl diphosphate specific] activity"/>
    <property type="evidence" value="ECO:0007669"/>
    <property type="project" value="UniProtKB-EC"/>
</dbReference>
<comment type="pathway">
    <text evidence="3">Protein modification; protein glycosylation.</text>
</comment>
<dbReference type="PANTHER" id="PTHR21528">
    <property type="entry name" value="DEHYDRODOLICHYL DIPHOSPHATE SYNTHASE COMPLEX SUBUNIT NUS1"/>
    <property type="match status" value="1"/>
</dbReference>
<keyword evidence="8" id="KW-0256">Endoplasmic reticulum</keyword>
<evidence type="ECO:0000256" key="1">
    <source>
        <dbReference type="ARBA" id="ARBA00001946"/>
    </source>
</evidence>